<keyword evidence="3" id="KW-1185">Reference proteome</keyword>
<keyword evidence="1" id="KW-0732">Signal</keyword>
<gene>
    <name evidence="2" type="ORF">ACFOPH_09530</name>
</gene>
<dbReference type="RefSeq" id="WP_379734929.1">
    <property type="nucleotide sequence ID" value="NZ_JBHRVV010000001.1"/>
</dbReference>
<protein>
    <submittedName>
        <fullName evidence="2">Uncharacterized protein</fullName>
    </submittedName>
</protein>
<feature type="chain" id="PRO_5046279957" evidence="1">
    <location>
        <begin position="30"/>
        <end position="192"/>
    </location>
</feature>
<dbReference type="Proteomes" id="UP001595665">
    <property type="component" value="Unassembled WGS sequence"/>
</dbReference>
<sequence>MKIGTQANFTLPARAALVLLSALALPALASDDPAADIEGVYKRRFMNAINAGPDRPAERYLAEDVVEIVREDADHVYLRAHLEFANGHMCGVWGIAQREGENFVYRQQQAPVAGETPCTLRVNVTPGRIVLDDRDAAGLATCRAQCGARGTLSGYVIERKARRPIRYMNRVKESRQYREAVHEYQGMQPPRY</sequence>
<evidence type="ECO:0000256" key="1">
    <source>
        <dbReference type="SAM" id="SignalP"/>
    </source>
</evidence>
<evidence type="ECO:0000313" key="2">
    <source>
        <dbReference type="EMBL" id="MFC3458486.1"/>
    </source>
</evidence>
<feature type="signal peptide" evidence="1">
    <location>
        <begin position="1"/>
        <end position="29"/>
    </location>
</feature>
<proteinExistence type="predicted"/>
<organism evidence="2 3">
    <name type="scientific">Massilia haematophila</name>
    <dbReference type="NCBI Taxonomy" id="457923"/>
    <lineage>
        <taxon>Bacteria</taxon>
        <taxon>Pseudomonadati</taxon>
        <taxon>Pseudomonadota</taxon>
        <taxon>Betaproteobacteria</taxon>
        <taxon>Burkholderiales</taxon>
        <taxon>Oxalobacteraceae</taxon>
        <taxon>Telluria group</taxon>
        <taxon>Massilia</taxon>
    </lineage>
</organism>
<comment type="caution">
    <text evidence="2">The sequence shown here is derived from an EMBL/GenBank/DDBJ whole genome shotgun (WGS) entry which is preliminary data.</text>
</comment>
<accession>A0ABV7PH32</accession>
<evidence type="ECO:0000313" key="3">
    <source>
        <dbReference type="Proteomes" id="UP001595665"/>
    </source>
</evidence>
<dbReference type="EMBL" id="JBHRVV010000001">
    <property type="protein sequence ID" value="MFC3458486.1"/>
    <property type="molecule type" value="Genomic_DNA"/>
</dbReference>
<name>A0ABV7PH32_9BURK</name>
<reference evidence="3" key="1">
    <citation type="journal article" date="2019" name="Int. J. Syst. Evol. Microbiol.">
        <title>The Global Catalogue of Microorganisms (GCM) 10K type strain sequencing project: providing services to taxonomists for standard genome sequencing and annotation.</title>
        <authorList>
            <consortium name="The Broad Institute Genomics Platform"/>
            <consortium name="The Broad Institute Genome Sequencing Center for Infectious Disease"/>
            <person name="Wu L."/>
            <person name="Ma J."/>
        </authorList>
    </citation>
    <scope>NUCLEOTIDE SEQUENCE [LARGE SCALE GENOMIC DNA]</scope>
    <source>
        <strain evidence="3">CCM 7480</strain>
    </source>
</reference>